<dbReference type="GO" id="GO:0005886">
    <property type="term" value="C:plasma membrane"/>
    <property type="evidence" value="ECO:0007669"/>
    <property type="project" value="UniProtKB-SubCell"/>
</dbReference>
<dbReference type="RefSeq" id="WP_112103934.1">
    <property type="nucleotide sequence ID" value="NZ_LUSU01000001.1"/>
</dbReference>
<accession>A0A3N0UWT5</accession>
<dbReference type="OrthoDB" id="9788453at2"/>
<protein>
    <submittedName>
        <fullName evidence="8">MFS transporter</fullName>
    </submittedName>
</protein>
<feature type="transmembrane region" description="Helical" evidence="6">
    <location>
        <begin position="61"/>
        <end position="80"/>
    </location>
</feature>
<dbReference type="STRING" id="1172565.AU508_00500"/>
<feature type="transmembrane region" description="Helical" evidence="6">
    <location>
        <begin position="145"/>
        <end position="170"/>
    </location>
</feature>
<gene>
    <name evidence="8" type="ORF">EC392_00340</name>
</gene>
<evidence type="ECO:0000313" key="9">
    <source>
        <dbReference type="Proteomes" id="UP000274511"/>
    </source>
</evidence>
<dbReference type="PANTHER" id="PTHR43124:SF3">
    <property type="entry name" value="CHLORAMPHENICOL EFFLUX PUMP RV0191"/>
    <property type="match status" value="1"/>
</dbReference>
<dbReference type="Proteomes" id="UP000274511">
    <property type="component" value="Unassembled WGS sequence"/>
</dbReference>
<comment type="subcellular location">
    <subcellularLocation>
        <location evidence="1">Cell membrane</location>
        <topology evidence="1">Multi-pass membrane protein</topology>
    </subcellularLocation>
</comment>
<evidence type="ECO:0000256" key="2">
    <source>
        <dbReference type="ARBA" id="ARBA00022475"/>
    </source>
</evidence>
<dbReference type="Pfam" id="PF07690">
    <property type="entry name" value="MFS_1"/>
    <property type="match status" value="1"/>
</dbReference>
<dbReference type="CDD" id="cd17324">
    <property type="entry name" value="MFS_NepI_like"/>
    <property type="match status" value="1"/>
</dbReference>
<reference evidence="8 9" key="1">
    <citation type="submission" date="2018-10" db="EMBL/GenBank/DDBJ databases">
        <title>New species genome.</title>
        <authorList>
            <person name="Li Y."/>
        </authorList>
    </citation>
    <scope>NUCLEOTIDE SEQUENCE [LARGE SCALE GENOMIC DNA]</scope>
    <source>
        <strain evidence="8 9">L6_4B</strain>
    </source>
</reference>
<feature type="transmembrane region" description="Helical" evidence="6">
    <location>
        <begin position="87"/>
        <end position="105"/>
    </location>
</feature>
<dbReference type="PROSITE" id="PS50850">
    <property type="entry name" value="MFS"/>
    <property type="match status" value="1"/>
</dbReference>
<organism evidence="8 9">
    <name type="scientific">Lonsdalea populi</name>
    <dbReference type="NCBI Taxonomy" id="1172565"/>
    <lineage>
        <taxon>Bacteria</taxon>
        <taxon>Pseudomonadati</taxon>
        <taxon>Pseudomonadota</taxon>
        <taxon>Gammaproteobacteria</taxon>
        <taxon>Enterobacterales</taxon>
        <taxon>Pectobacteriaceae</taxon>
        <taxon>Lonsdalea</taxon>
    </lineage>
</organism>
<feature type="domain" description="Major facilitator superfamily (MFS) profile" evidence="7">
    <location>
        <begin position="22"/>
        <end position="274"/>
    </location>
</feature>
<keyword evidence="2" id="KW-1003">Cell membrane</keyword>
<dbReference type="InterPro" id="IPR036259">
    <property type="entry name" value="MFS_trans_sf"/>
</dbReference>
<name>A0A3N0UWT5_9GAMM</name>
<dbReference type="GO" id="GO:0022857">
    <property type="term" value="F:transmembrane transporter activity"/>
    <property type="evidence" value="ECO:0007669"/>
    <property type="project" value="InterPro"/>
</dbReference>
<evidence type="ECO:0000256" key="5">
    <source>
        <dbReference type="ARBA" id="ARBA00023136"/>
    </source>
</evidence>
<feature type="transmembrane region" description="Helical" evidence="6">
    <location>
        <begin position="111"/>
        <end position="133"/>
    </location>
</feature>
<dbReference type="InterPro" id="IPR011701">
    <property type="entry name" value="MFS"/>
</dbReference>
<sequence>MLKSICTSSPSTTRRNRRVRLLPQALTLGAFAIGLDTFVVIGALHEIAGDFMISPATAGRLVSISALSYAAFAPLNAWWFRSWSTQRVLLLFLVCFIAGNSLSAFSPTFGILIVGRIVSAFGAAMFTPTATSLAAMRMPPGRKGVALALIFGGMTLSQALGVPLITWISHAMNWRWAFYCVVFFGILALTLLFMLLERPGAPPCSAPGVARGSRRFPPAVWGLFCVTLLVVTSEFTVYAYISVLLANTRLGDVPALPLVLMASARCSAISRRGC</sequence>
<keyword evidence="5 6" id="KW-0472">Membrane</keyword>
<keyword evidence="3 6" id="KW-0812">Transmembrane</keyword>
<keyword evidence="4 6" id="KW-1133">Transmembrane helix</keyword>
<evidence type="ECO:0000256" key="6">
    <source>
        <dbReference type="SAM" id="Phobius"/>
    </source>
</evidence>
<dbReference type="EMBL" id="RJUJ01000001">
    <property type="protein sequence ID" value="ROH84642.1"/>
    <property type="molecule type" value="Genomic_DNA"/>
</dbReference>
<feature type="transmembrane region" description="Helical" evidence="6">
    <location>
        <begin position="21"/>
        <end position="41"/>
    </location>
</feature>
<dbReference type="Gene3D" id="1.20.1250.20">
    <property type="entry name" value="MFS general substrate transporter like domains"/>
    <property type="match status" value="1"/>
</dbReference>
<dbReference type="SUPFAM" id="SSF103473">
    <property type="entry name" value="MFS general substrate transporter"/>
    <property type="match status" value="1"/>
</dbReference>
<feature type="transmembrane region" description="Helical" evidence="6">
    <location>
        <begin position="216"/>
        <end position="241"/>
    </location>
</feature>
<evidence type="ECO:0000313" key="8">
    <source>
        <dbReference type="EMBL" id="ROH84642.1"/>
    </source>
</evidence>
<dbReference type="InterPro" id="IPR050189">
    <property type="entry name" value="MFS_Efflux_Transporters"/>
</dbReference>
<evidence type="ECO:0000256" key="4">
    <source>
        <dbReference type="ARBA" id="ARBA00022989"/>
    </source>
</evidence>
<dbReference type="PANTHER" id="PTHR43124">
    <property type="entry name" value="PURINE EFFLUX PUMP PBUE"/>
    <property type="match status" value="1"/>
</dbReference>
<dbReference type="InterPro" id="IPR020846">
    <property type="entry name" value="MFS_dom"/>
</dbReference>
<feature type="transmembrane region" description="Helical" evidence="6">
    <location>
        <begin position="176"/>
        <end position="196"/>
    </location>
</feature>
<evidence type="ECO:0000259" key="7">
    <source>
        <dbReference type="PROSITE" id="PS50850"/>
    </source>
</evidence>
<comment type="caution">
    <text evidence="8">The sequence shown here is derived from an EMBL/GenBank/DDBJ whole genome shotgun (WGS) entry which is preliminary data.</text>
</comment>
<evidence type="ECO:0000256" key="1">
    <source>
        <dbReference type="ARBA" id="ARBA00004651"/>
    </source>
</evidence>
<evidence type="ECO:0000256" key="3">
    <source>
        <dbReference type="ARBA" id="ARBA00022692"/>
    </source>
</evidence>
<proteinExistence type="predicted"/>
<dbReference type="AlphaFoldDB" id="A0A3N0UWT5"/>